<proteinExistence type="predicted"/>
<dbReference type="InterPro" id="IPR003439">
    <property type="entry name" value="ABC_transporter-like_ATP-bd"/>
</dbReference>
<dbReference type="OrthoDB" id="10255969at2759"/>
<dbReference type="Pfam" id="PF00005">
    <property type="entry name" value="ABC_tran"/>
    <property type="match status" value="2"/>
</dbReference>
<dbReference type="AlphaFoldDB" id="A0A1L0DHW7"/>
<dbReference type="InterPro" id="IPR003593">
    <property type="entry name" value="AAA+_ATPase"/>
</dbReference>
<gene>
    <name evidence="4" type="ORF">SAMEA4029010_CIC11G00000002547</name>
</gene>
<evidence type="ECO:0000256" key="1">
    <source>
        <dbReference type="ARBA" id="ARBA00022741"/>
    </source>
</evidence>
<dbReference type="STRING" id="45354.A0A1L0DHW7"/>
<accession>A0A1L0DHW7</accession>
<keyword evidence="2" id="KW-0067">ATP-binding</keyword>
<feature type="domain" description="ABC transporter" evidence="3">
    <location>
        <begin position="292"/>
        <end position="529"/>
    </location>
</feature>
<organism evidence="4 5">
    <name type="scientific">Sungouiella intermedia</name>
    <dbReference type="NCBI Taxonomy" id="45354"/>
    <lineage>
        <taxon>Eukaryota</taxon>
        <taxon>Fungi</taxon>
        <taxon>Dikarya</taxon>
        <taxon>Ascomycota</taxon>
        <taxon>Saccharomycotina</taxon>
        <taxon>Pichiomycetes</taxon>
        <taxon>Metschnikowiaceae</taxon>
        <taxon>Sungouiella</taxon>
    </lineage>
</organism>
<evidence type="ECO:0000313" key="4">
    <source>
        <dbReference type="EMBL" id="SGZ55536.1"/>
    </source>
</evidence>
<dbReference type="GO" id="GO:0016887">
    <property type="term" value="F:ATP hydrolysis activity"/>
    <property type="evidence" value="ECO:0007669"/>
    <property type="project" value="InterPro"/>
</dbReference>
<dbReference type="GO" id="GO:0005739">
    <property type="term" value="C:mitochondrion"/>
    <property type="evidence" value="ECO:0007669"/>
    <property type="project" value="TreeGrafter"/>
</dbReference>
<sequence>MKSSILIRLKDASFHSGLLRKDHSFIFSKPVDFFQISRPKKEATYWGIVGPKKSVFLDILASKFVSEPNLSRVYPAITDTSTEIQYLNFRENSGLDQVHLSARYESYSYKGVLEMSDDVNSVKNYVTGANNYNSNHTKSVDNELLQTVMSLFLLEALKDKWINSLSNGQMRRARIAKTLMKKPKLLIIDDPFLGLDPSATNSVSDSLSKIAAELNIGLVVGLRIQDQIPSWITHIGLVDELGLRLSGKKDTVVEDLKKIFKTSLTIHRHHELSHLKLEPKTVSTLEVADPIIEFENASVIYRGQPILRAFDWKVQRGSKWRILGDNGSGKTTLLSLITADHPQSWRSVIRINGILRKTGSGVNYFDINDSIGISSPEVHALVPRSMTTGQVIMNGLVPGIGNSNFKFKYRLERENISAFAKNVLDLFYAETDPIWDVAFQQLTVSQQKLALFLRAVLKNPEVLILDEAFSCMDDEVLMMKCHAFISLQLTDTTVLAIGHIDWELPTTDYTLHLKGDADRSYSIYLNNQL</sequence>
<dbReference type="SUPFAM" id="SSF52540">
    <property type="entry name" value="P-loop containing nucleoside triphosphate hydrolases"/>
    <property type="match status" value="2"/>
</dbReference>
<dbReference type="InterPro" id="IPR050334">
    <property type="entry name" value="Molybdenum_import_ModC"/>
</dbReference>
<dbReference type="GO" id="GO:0005524">
    <property type="term" value="F:ATP binding"/>
    <property type="evidence" value="ECO:0007669"/>
    <property type="project" value="UniProtKB-KW"/>
</dbReference>
<dbReference type="PANTHER" id="PTHR43514">
    <property type="entry name" value="ABC TRANSPORTER I FAMILY MEMBER 10"/>
    <property type="match status" value="1"/>
</dbReference>
<evidence type="ECO:0000256" key="2">
    <source>
        <dbReference type="ARBA" id="ARBA00022840"/>
    </source>
</evidence>
<reference evidence="4 5" key="1">
    <citation type="submission" date="2016-10" db="EMBL/GenBank/DDBJ databases">
        <authorList>
            <person name="de Groot N.N."/>
        </authorList>
    </citation>
    <scope>NUCLEOTIDE SEQUENCE [LARGE SCALE GENOMIC DNA]</scope>
    <source>
        <strain evidence="4 5">CBS 141442</strain>
    </source>
</reference>
<dbReference type="InterPro" id="IPR027417">
    <property type="entry name" value="P-loop_NTPase"/>
</dbReference>
<dbReference type="PROSITE" id="PS50893">
    <property type="entry name" value="ABC_TRANSPORTER_2"/>
    <property type="match status" value="2"/>
</dbReference>
<evidence type="ECO:0000259" key="3">
    <source>
        <dbReference type="PROSITE" id="PS50893"/>
    </source>
</evidence>
<dbReference type="PANTHER" id="PTHR43514:SF4">
    <property type="entry name" value="ABC TRANSPORTER I FAMILY MEMBER 10"/>
    <property type="match status" value="1"/>
</dbReference>
<dbReference type="SMART" id="SM00382">
    <property type="entry name" value="AAA"/>
    <property type="match status" value="1"/>
</dbReference>
<name>A0A1L0DHW7_9ASCO</name>
<keyword evidence="5" id="KW-1185">Reference proteome</keyword>
<protein>
    <submittedName>
        <fullName evidence="4">CIC11C00000002547</fullName>
    </submittedName>
</protein>
<dbReference type="Gene3D" id="3.40.50.300">
    <property type="entry name" value="P-loop containing nucleotide triphosphate hydrolases"/>
    <property type="match status" value="2"/>
</dbReference>
<keyword evidence="1" id="KW-0547">Nucleotide-binding</keyword>
<dbReference type="EMBL" id="LT635760">
    <property type="protein sequence ID" value="SGZ55536.1"/>
    <property type="molecule type" value="Genomic_DNA"/>
</dbReference>
<evidence type="ECO:0000313" key="5">
    <source>
        <dbReference type="Proteomes" id="UP000182334"/>
    </source>
</evidence>
<dbReference type="Proteomes" id="UP000182334">
    <property type="component" value="Chromosome V"/>
</dbReference>
<feature type="domain" description="ABC transporter" evidence="3">
    <location>
        <begin position="7"/>
        <end position="265"/>
    </location>
</feature>